<sequence>MEYGVRPINPYSPDRLSGYFDAFVHNTQTMHNLNTWVPTLNNLRGQKDYLEGLLSKTVTTLNALRDRQTRNQRILDTNPTPRTKRKKIQQDRWRTSKTIRTCENEEKVILDCLQVCENNIHTLEAIICPPESSWNSVEYYGSNSYGDSDTTSFDWQGWTDDVAVSPFEQTRKGPLPLDEIAPDMTAGCTQAEIRRPSPLPPQSILQTQSAFLVAPLNSAYTDFTLSPEAAAFKPSTAHLQLPITQLARELDRLTISGLLASKRMHSIRSRRFSDEAVAFRCLSSTVQPTPTRTGSCSSWPGQSPSHGKVDGGSADKTKLKRCNSI</sequence>
<protein>
    <submittedName>
        <fullName evidence="2">Uncharacterized protein</fullName>
    </submittedName>
</protein>
<evidence type="ECO:0000256" key="1">
    <source>
        <dbReference type="SAM" id="MobiDB-lite"/>
    </source>
</evidence>
<name>A0A9P4PW03_9PLEO</name>
<dbReference type="EMBL" id="MU001492">
    <property type="protein sequence ID" value="KAF2451247.1"/>
    <property type="molecule type" value="Genomic_DNA"/>
</dbReference>
<proteinExistence type="predicted"/>
<dbReference type="OrthoDB" id="3904016at2759"/>
<dbReference type="Proteomes" id="UP000799764">
    <property type="component" value="Unassembled WGS sequence"/>
</dbReference>
<accession>A0A9P4PW03</accession>
<organism evidence="2 3">
    <name type="scientific">Karstenula rhodostoma CBS 690.94</name>
    <dbReference type="NCBI Taxonomy" id="1392251"/>
    <lineage>
        <taxon>Eukaryota</taxon>
        <taxon>Fungi</taxon>
        <taxon>Dikarya</taxon>
        <taxon>Ascomycota</taxon>
        <taxon>Pezizomycotina</taxon>
        <taxon>Dothideomycetes</taxon>
        <taxon>Pleosporomycetidae</taxon>
        <taxon>Pleosporales</taxon>
        <taxon>Massarineae</taxon>
        <taxon>Didymosphaeriaceae</taxon>
        <taxon>Karstenula</taxon>
    </lineage>
</organism>
<keyword evidence="3" id="KW-1185">Reference proteome</keyword>
<reference evidence="2" key="1">
    <citation type="journal article" date="2020" name="Stud. Mycol.">
        <title>101 Dothideomycetes genomes: a test case for predicting lifestyles and emergence of pathogens.</title>
        <authorList>
            <person name="Haridas S."/>
            <person name="Albert R."/>
            <person name="Binder M."/>
            <person name="Bloem J."/>
            <person name="Labutti K."/>
            <person name="Salamov A."/>
            <person name="Andreopoulos B."/>
            <person name="Baker S."/>
            <person name="Barry K."/>
            <person name="Bills G."/>
            <person name="Bluhm B."/>
            <person name="Cannon C."/>
            <person name="Castanera R."/>
            <person name="Culley D."/>
            <person name="Daum C."/>
            <person name="Ezra D."/>
            <person name="Gonzalez J."/>
            <person name="Henrissat B."/>
            <person name="Kuo A."/>
            <person name="Liang C."/>
            <person name="Lipzen A."/>
            <person name="Lutzoni F."/>
            <person name="Magnuson J."/>
            <person name="Mondo S."/>
            <person name="Nolan M."/>
            <person name="Ohm R."/>
            <person name="Pangilinan J."/>
            <person name="Park H.-J."/>
            <person name="Ramirez L."/>
            <person name="Alfaro M."/>
            <person name="Sun H."/>
            <person name="Tritt A."/>
            <person name="Yoshinaga Y."/>
            <person name="Zwiers L.-H."/>
            <person name="Turgeon B."/>
            <person name="Goodwin S."/>
            <person name="Spatafora J."/>
            <person name="Crous P."/>
            <person name="Grigoriev I."/>
        </authorList>
    </citation>
    <scope>NUCLEOTIDE SEQUENCE</scope>
    <source>
        <strain evidence="2">CBS 690.94</strain>
    </source>
</reference>
<evidence type="ECO:0000313" key="3">
    <source>
        <dbReference type="Proteomes" id="UP000799764"/>
    </source>
</evidence>
<dbReference type="AlphaFoldDB" id="A0A9P4PW03"/>
<gene>
    <name evidence="2" type="ORF">P171DRAFT_478295</name>
</gene>
<feature type="compositionally biased region" description="Basic and acidic residues" evidence="1">
    <location>
        <begin position="307"/>
        <end position="317"/>
    </location>
</feature>
<feature type="region of interest" description="Disordered" evidence="1">
    <location>
        <begin position="286"/>
        <end position="325"/>
    </location>
</feature>
<evidence type="ECO:0000313" key="2">
    <source>
        <dbReference type="EMBL" id="KAF2451247.1"/>
    </source>
</evidence>
<comment type="caution">
    <text evidence="2">The sequence shown here is derived from an EMBL/GenBank/DDBJ whole genome shotgun (WGS) entry which is preliminary data.</text>
</comment>
<feature type="compositionally biased region" description="Polar residues" evidence="1">
    <location>
        <begin position="286"/>
        <end position="305"/>
    </location>
</feature>